<proteinExistence type="predicted"/>
<name>A0AAN6UNM9_9PEZI</name>
<comment type="caution">
    <text evidence="2">The sequence shown here is derived from an EMBL/GenBank/DDBJ whole genome shotgun (WGS) entry which is preliminary data.</text>
</comment>
<organism evidence="2 3">
    <name type="scientific">Trichocladium antarcticum</name>
    <dbReference type="NCBI Taxonomy" id="1450529"/>
    <lineage>
        <taxon>Eukaryota</taxon>
        <taxon>Fungi</taxon>
        <taxon>Dikarya</taxon>
        <taxon>Ascomycota</taxon>
        <taxon>Pezizomycotina</taxon>
        <taxon>Sordariomycetes</taxon>
        <taxon>Sordariomycetidae</taxon>
        <taxon>Sordariales</taxon>
        <taxon>Chaetomiaceae</taxon>
        <taxon>Trichocladium</taxon>
    </lineage>
</organism>
<evidence type="ECO:0000256" key="1">
    <source>
        <dbReference type="SAM" id="Coils"/>
    </source>
</evidence>
<gene>
    <name evidence="2" type="ORF">BT67DRAFT_290168</name>
</gene>
<evidence type="ECO:0000313" key="2">
    <source>
        <dbReference type="EMBL" id="KAK4135046.1"/>
    </source>
</evidence>
<dbReference type="Proteomes" id="UP001304895">
    <property type="component" value="Unassembled WGS sequence"/>
</dbReference>
<keyword evidence="1" id="KW-0175">Coiled coil</keyword>
<dbReference type="AlphaFoldDB" id="A0AAN6UNM9"/>
<reference evidence="2" key="2">
    <citation type="submission" date="2023-05" db="EMBL/GenBank/DDBJ databases">
        <authorList>
            <consortium name="Lawrence Berkeley National Laboratory"/>
            <person name="Steindorff A."/>
            <person name="Hensen N."/>
            <person name="Bonometti L."/>
            <person name="Westerberg I."/>
            <person name="Brannstrom I.O."/>
            <person name="Guillou S."/>
            <person name="Cros-Aarteil S."/>
            <person name="Calhoun S."/>
            <person name="Haridas S."/>
            <person name="Kuo A."/>
            <person name="Mondo S."/>
            <person name="Pangilinan J."/>
            <person name="Riley R."/>
            <person name="Labutti K."/>
            <person name="Andreopoulos B."/>
            <person name="Lipzen A."/>
            <person name="Chen C."/>
            <person name="Yanf M."/>
            <person name="Daum C."/>
            <person name="Ng V."/>
            <person name="Clum A."/>
            <person name="Ohm R."/>
            <person name="Martin F."/>
            <person name="Silar P."/>
            <person name="Natvig D."/>
            <person name="Lalanne C."/>
            <person name="Gautier V."/>
            <person name="Ament-Velasquez S.L."/>
            <person name="Kruys A."/>
            <person name="Hutchinson M.I."/>
            <person name="Powell A.J."/>
            <person name="Barry K."/>
            <person name="Miller A.N."/>
            <person name="Grigoriev I.V."/>
            <person name="Debuchy R."/>
            <person name="Gladieux P."/>
            <person name="Thoren M.H."/>
            <person name="Johannesson H."/>
        </authorList>
    </citation>
    <scope>NUCLEOTIDE SEQUENCE</scope>
    <source>
        <strain evidence="2">CBS 123565</strain>
    </source>
</reference>
<protein>
    <submittedName>
        <fullName evidence="2">Uncharacterized protein</fullName>
    </submittedName>
</protein>
<reference evidence="2" key="1">
    <citation type="journal article" date="2023" name="Mol. Phylogenet. Evol.">
        <title>Genome-scale phylogeny and comparative genomics of the fungal order Sordariales.</title>
        <authorList>
            <person name="Hensen N."/>
            <person name="Bonometti L."/>
            <person name="Westerberg I."/>
            <person name="Brannstrom I.O."/>
            <person name="Guillou S."/>
            <person name="Cros-Aarteil S."/>
            <person name="Calhoun S."/>
            <person name="Haridas S."/>
            <person name="Kuo A."/>
            <person name="Mondo S."/>
            <person name="Pangilinan J."/>
            <person name="Riley R."/>
            <person name="LaButti K."/>
            <person name="Andreopoulos B."/>
            <person name="Lipzen A."/>
            <person name="Chen C."/>
            <person name="Yan M."/>
            <person name="Daum C."/>
            <person name="Ng V."/>
            <person name="Clum A."/>
            <person name="Steindorff A."/>
            <person name="Ohm R.A."/>
            <person name="Martin F."/>
            <person name="Silar P."/>
            <person name="Natvig D.O."/>
            <person name="Lalanne C."/>
            <person name="Gautier V."/>
            <person name="Ament-Velasquez S.L."/>
            <person name="Kruys A."/>
            <person name="Hutchinson M.I."/>
            <person name="Powell A.J."/>
            <person name="Barry K."/>
            <person name="Miller A.N."/>
            <person name="Grigoriev I.V."/>
            <person name="Debuchy R."/>
            <person name="Gladieux P."/>
            <person name="Hiltunen Thoren M."/>
            <person name="Johannesson H."/>
        </authorList>
    </citation>
    <scope>NUCLEOTIDE SEQUENCE</scope>
    <source>
        <strain evidence="2">CBS 123565</strain>
    </source>
</reference>
<keyword evidence="3" id="KW-1185">Reference proteome</keyword>
<dbReference type="EMBL" id="MU853407">
    <property type="protein sequence ID" value="KAK4135046.1"/>
    <property type="molecule type" value="Genomic_DNA"/>
</dbReference>
<evidence type="ECO:0000313" key="3">
    <source>
        <dbReference type="Proteomes" id="UP001304895"/>
    </source>
</evidence>
<accession>A0AAN6UNM9</accession>
<feature type="coiled-coil region" evidence="1">
    <location>
        <begin position="37"/>
        <end position="89"/>
    </location>
</feature>
<sequence>MENRVEELPNELRDDIMALKRDLELLQKERRSDQHSLHVLKKKHAQTEKQLAAMEELIKEPWQLLSGRIDNLSVQVSAVEDRLSSIQQASGEKKDVPLLIEGIKSYHERIDSILRDLADRFERSQRLEVHATKVSCHCTHVGINENMEKLRNRVKQVEHGVRRALRKKIPSKQSGTDECGTAM</sequence>